<keyword evidence="2" id="KW-1133">Transmembrane helix</keyword>
<dbReference type="AlphaFoldDB" id="F0S5J3"/>
<dbReference type="EMBL" id="CP002545">
    <property type="protein sequence ID" value="ADY53157.1"/>
    <property type="molecule type" value="Genomic_DNA"/>
</dbReference>
<evidence type="ECO:0000256" key="2">
    <source>
        <dbReference type="SAM" id="Phobius"/>
    </source>
</evidence>
<dbReference type="HOGENOM" id="CLU_050131_2_0_10"/>
<reference evidence="4" key="2">
    <citation type="submission" date="2011-02" db="EMBL/GenBank/DDBJ databases">
        <title>The complete genome of Pedobacter saltans DSM 12145.</title>
        <authorList>
            <consortium name="US DOE Joint Genome Institute (JGI-PGF)"/>
            <person name="Lucas S."/>
            <person name="Copeland A."/>
            <person name="Lapidus A."/>
            <person name="Bruce D."/>
            <person name="Goodwin L."/>
            <person name="Pitluck S."/>
            <person name="Kyrpides N."/>
            <person name="Mavromatis K."/>
            <person name="Pagani I."/>
            <person name="Ivanova N."/>
            <person name="Ovchinnikova G."/>
            <person name="Lu M."/>
            <person name="Detter J.C."/>
            <person name="Han C."/>
            <person name="Land M."/>
            <person name="Hauser L."/>
            <person name="Markowitz V."/>
            <person name="Cheng J.-F."/>
            <person name="Hugenholtz P."/>
            <person name="Woyke T."/>
            <person name="Wu D."/>
            <person name="Tindall B."/>
            <person name="Pomrenke H.G."/>
            <person name="Brambilla E."/>
            <person name="Klenk H.-P."/>
            <person name="Eisen J.A."/>
        </authorList>
    </citation>
    <scope>NUCLEOTIDE SEQUENCE [LARGE SCALE GENOMIC DNA]</scope>
    <source>
        <strain evidence="4">ATCC 51119 / DSM 12145 / JCM 21818 / LMG 10337 / NBRC 100064 / NCIMB 13643</strain>
    </source>
</reference>
<gene>
    <name evidence="3" type="ordered locus">Pedsa_2615</name>
</gene>
<protein>
    <submittedName>
        <fullName evidence="3">Electron transport protein SCO1/SenC</fullName>
    </submittedName>
</protein>
<evidence type="ECO:0000256" key="1">
    <source>
        <dbReference type="ARBA" id="ARBA00010996"/>
    </source>
</evidence>
<dbReference type="Proteomes" id="UP000000310">
    <property type="component" value="Chromosome"/>
</dbReference>
<organism evidence="3 4">
    <name type="scientific">Pseudopedobacter saltans (strain ATCC 51119 / DSM 12145 / JCM 21818 / CCUG 39354 / LMG 10337 / NBRC 100064 / NCIMB 13643)</name>
    <name type="common">Pedobacter saltans</name>
    <dbReference type="NCBI Taxonomy" id="762903"/>
    <lineage>
        <taxon>Bacteria</taxon>
        <taxon>Pseudomonadati</taxon>
        <taxon>Bacteroidota</taxon>
        <taxon>Sphingobacteriia</taxon>
        <taxon>Sphingobacteriales</taxon>
        <taxon>Sphingobacteriaceae</taxon>
        <taxon>Pseudopedobacter</taxon>
    </lineage>
</organism>
<dbReference type="RefSeq" id="WP_013633642.1">
    <property type="nucleotide sequence ID" value="NC_015177.1"/>
</dbReference>
<dbReference type="KEGG" id="psn:Pedsa_2615"/>
<keyword evidence="2" id="KW-0472">Membrane</keyword>
<dbReference type="SUPFAM" id="SSF52833">
    <property type="entry name" value="Thioredoxin-like"/>
    <property type="match status" value="1"/>
</dbReference>
<sequence>MRKQFPLKKILILVAILAVPGFLYYLLQDKGKNRYKPLPFYGPKTVLETFKMKRGEKIPDTLYHMVPGFTGFNQEGQDFDFSKITDNIVIANFFYTKSGKLGEEMNKQMDWLYNRYINNKAIRLVSISIDPENDKGELLKHYADSLKAKAGKWDFVSIDTSAVYQLSSEGFFVNAFKSDGKYILSEKIILLDKQHRIRGYYNSLQSEDMKSLNDQIKVLITEELRKMP</sequence>
<comment type="similarity">
    <text evidence="1">Belongs to the SCO1/2 family.</text>
</comment>
<feature type="transmembrane region" description="Helical" evidence="2">
    <location>
        <begin position="7"/>
        <end position="27"/>
    </location>
</feature>
<dbReference type="InterPro" id="IPR003782">
    <property type="entry name" value="SCO1/SenC"/>
</dbReference>
<evidence type="ECO:0000313" key="3">
    <source>
        <dbReference type="EMBL" id="ADY53157.1"/>
    </source>
</evidence>
<accession>F0S5J3</accession>
<keyword evidence="4" id="KW-1185">Reference proteome</keyword>
<dbReference type="eggNOG" id="COG1999">
    <property type="taxonomic scope" value="Bacteria"/>
</dbReference>
<keyword evidence="2" id="KW-0812">Transmembrane</keyword>
<name>F0S5J3_PSESL</name>
<proteinExistence type="inferred from homology"/>
<dbReference type="Gene3D" id="3.40.30.10">
    <property type="entry name" value="Glutaredoxin"/>
    <property type="match status" value="1"/>
</dbReference>
<dbReference type="OrthoDB" id="9811998at2"/>
<dbReference type="Pfam" id="PF02630">
    <property type="entry name" value="SCO1-SenC"/>
    <property type="match status" value="1"/>
</dbReference>
<evidence type="ECO:0000313" key="4">
    <source>
        <dbReference type="Proteomes" id="UP000000310"/>
    </source>
</evidence>
<reference evidence="3 4" key="1">
    <citation type="journal article" date="2011" name="Stand. Genomic Sci.">
        <title>Complete genome sequence of the gliding, heparinolytic Pedobacter saltans type strain (113).</title>
        <authorList>
            <person name="Liolios K."/>
            <person name="Sikorski J."/>
            <person name="Lu M."/>
            <person name="Nolan M."/>
            <person name="Lapidus A."/>
            <person name="Lucas S."/>
            <person name="Hammon N."/>
            <person name="Deshpande S."/>
            <person name="Cheng J.F."/>
            <person name="Tapia R."/>
            <person name="Han C."/>
            <person name="Goodwin L."/>
            <person name="Pitluck S."/>
            <person name="Huntemann M."/>
            <person name="Ivanova N."/>
            <person name="Pagani I."/>
            <person name="Mavromatis K."/>
            <person name="Ovchinikova G."/>
            <person name="Pati A."/>
            <person name="Chen A."/>
            <person name="Palaniappan K."/>
            <person name="Land M."/>
            <person name="Hauser L."/>
            <person name="Brambilla E.M."/>
            <person name="Kotsyurbenko O."/>
            <person name="Rohde M."/>
            <person name="Tindall B.J."/>
            <person name="Abt B."/>
            <person name="Goker M."/>
            <person name="Detter J.C."/>
            <person name="Woyke T."/>
            <person name="Bristow J."/>
            <person name="Eisen J.A."/>
            <person name="Markowitz V."/>
            <person name="Hugenholtz P."/>
            <person name="Klenk H.P."/>
            <person name="Kyrpides N.C."/>
        </authorList>
    </citation>
    <scope>NUCLEOTIDE SEQUENCE [LARGE SCALE GENOMIC DNA]</scope>
    <source>
        <strain evidence="4">ATCC 51119 / DSM 12145 / JCM 21818 / LMG 10337 / NBRC 100064 / NCIMB 13643</strain>
    </source>
</reference>
<dbReference type="STRING" id="762903.Pedsa_2615"/>
<dbReference type="InterPro" id="IPR036249">
    <property type="entry name" value="Thioredoxin-like_sf"/>
</dbReference>